<dbReference type="InterPro" id="IPR017517">
    <property type="entry name" value="Maleyloyr_isom"/>
</dbReference>
<dbReference type="InterPro" id="IPR010872">
    <property type="entry name" value="MDMPI_C-term_domain"/>
</dbReference>
<dbReference type="Proteomes" id="UP001204524">
    <property type="component" value="Unassembled WGS sequence"/>
</dbReference>
<reference evidence="3 4" key="1">
    <citation type="submission" date="2022-06" db="EMBL/GenBank/DDBJ databases">
        <authorList>
            <person name="So Y."/>
        </authorList>
    </citation>
    <scope>NUCLEOTIDE SEQUENCE [LARGE SCALE GENOMIC DNA]</scope>
    <source>
        <strain evidence="3 4">STR3</strain>
    </source>
</reference>
<dbReference type="InterPro" id="IPR036527">
    <property type="entry name" value="SCP2_sterol-bd_dom_sf"/>
</dbReference>
<dbReference type="GO" id="GO:0016853">
    <property type="term" value="F:isomerase activity"/>
    <property type="evidence" value="ECO:0007669"/>
    <property type="project" value="UniProtKB-KW"/>
</dbReference>
<protein>
    <submittedName>
        <fullName evidence="3">Maleylpyruvate isomerase family mycothiol-dependent enzyme</fullName>
    </submittedName>
</protein>
<sequence>MTQPVDAPSTDQDRLAALVALWWGAIDSFTRVLEHVADDQWSTPTDLPGWDVRAVAAHTAHLEALLAGRQHEEVDIGEAPHARGMMGRFTEQGVLARRDETPDDLITEIRESTTARHTQLLADPPTDASAPAPGAFGAIGWTTGLLLRNRPLDVWMHEQDVRRALSMPGNLDSAAAIHTADYLMESLPYVVAKRAQAPVGSVVRLEVSGHEPVTVAVGEDGRGRHATPEDGEPTVTLAMDRETFVVLAGGRRTAAADDVRLTGDTDLGRHVVASLGVTP</sequence>
<evidence type="ECO:0000259" key="1">
    <source>
        <dbReference type="Pfam" id="PF07398"/>
    </source>
</evidence>
<accession>A0ABT1KSI1</accession>
<comment type="caution">
    <text evidence="3">The sequence shown here is derived from an EMBL/GenBank/DDBJ whole genome shotgun (WGS) entry which is preliminary data.</text>
</comment>
<proteinExistence type="predicted"/>
<organism evidence="3 4">
    <name type="scientific">Nocardioides pinisoli</name>
    <dbReference type="NCBI Taxonomy" id="2950279"/>
    <lineage>
        <taxon>Bacteria</taxon>
        <taxon>Bacillati</taxon>
        <taxon>Actinomycetota</taxon>
        <taxon>Actinomycetes</taxon>
        <taxon>Propionibacteriales</taxon>
        <taxon>Nocardioidaceae</taxon>
        <taxon>Nocardioides</taxon>
    </lineage>
</organism>
<dbReference type="NCBIfam" id="TIGR03083">
    <property type="entry name" value="maleylpyruvate isomerase family mycothiol-dependent enzyme"/>
    <property type="match status" value="1"/>
</dbReference>
<dbReference type="Gene3D" id="1.20.120.450">
    <property type="entry name" value="dinb family like domain"/>
    <property type="match status" value="1"/>
</dbReference>
<dbReference type="InterPro" id="IPR024344">
    <property type="entry name" value="MDMPI_metal-binding"/>
</dbReference>
<keyword evidence="3" id="KW-0413">Isomerase</keyword>
<dbReference type="SUPFAM" id="SSF55718">
    <property type="entry name" value="SCP-like"/>
    <property type="match status" value="1"/>
</dbReference>
<dbReference type="Pfam" id="PF07398">
    <property type="entry name" value="MDMPI_C"/>
    <property type="match status" value="1"/>
</dbReference>
<dbReference type="InterPro" id="IPR034660">
    <property type="entry name" value="DinB/YfiT-like"/>
</dbReference>
<keyword evidence="4" id="KW-1185">Reference proteome</keyword>
<dbReference type="EMBL" id="JANARS010000001">
    <property type="protein sequence ID" value="MCP3420697.1"/>
    <property type="molecule type" value="Genomic_DNA"/>
</dbReference>
<evidence type="ECO:0000259" key="2">
    <source>
        <dbReference type="Pfam" id="PF11716"/>
    </source>
</evidence>
<dbReference type="Pfam" id="PF11716">
    <property type="entry name" value="MDMPI_N"/>
    <property type="match status" value="1"/>
</dbReference>
<name>A0ABT1KSI1_9ACTN</name>
<gene>
    <name evidence="3" type="ORF">NCI01_02695</name>
</gene>
<dbReference type="RefSeq" id="WP_254179922.1">
    <property type="nucleotide sequence ID" value="NZ_JANARS010000001.1"/>
</dbReference>
<dbReference type="SUPFAM" id="SSF109854">
    <property type="entry name" value="DinB/YfiT-like putative metalloenzymes"/>
    <property type="match status" value="1"/>
</dbReference>
<feature type="domain" description="Mycothiol-dependent maleylpyruvate isomerase metal-binding" evidence="2">
    <location>
        <begin position="25"/>
        <end position="162"/>
    </location>
</feature>
<evidence type="ECO:0000313" key="4">
    <source>
        <dbReference type="Proteomes" id="UP001204524"/>
    </source>
</evidence>
<feature type="domain" description="MDMPI C-terminal" evidence="1">
    <location>
        <begin position="179"/>
        <end position="267"/>
    </location>
</feature>
<evidence type="ECO:0000313" key="3">
    <source>
        <dbReference type="EMBL" id="MCP3420697.1"/>
    </source>
</evidence>